<keyword evidence="3" id="KW-1185">Reference proteome</keyword>
<evidence type="ECO:0000259" key="1">
    <source>
        <dbReference type="Pfam" id="PF05699"/>
    </source>
</evidence>
<sequence length="242" mass="27666">MEPFTQALDVLQNEEKMNIGCVLPTIKLLKTTMLKFLDDETITHCQPIVFAVLGGIDERFSHMMSNNKLKIAAISDPYFKLIWIEEDSVNEYISLLKVSYYVYLVLINSLKYILFRSAGSITNQDQESPNKKVRFFDGYNYKRRASVETDEVDSYFAEGNSDITMLNRFPTIKKIFQEYNTGLPSSAACERLFSTAGLIFSSRRCSLSDPNFEMLVFLKLNGACCRDWVANQSKTAKKMSLP</sequence>
<evidence type="ECO:0000313" key="2">
    <source>
        <dbReference type="EMBL" id="KAI9565177.1"/>
    </source>
</evidence>
<evidence type="ECO:0000313" key="3">
    <source>
        <dbReference type="Proteomes" id="UP000820818"/>
    </source>
</evidence>
<proteinExistence type="predicted"/>
<dbReference type="AlphaFoldDB" id="A0AAD5L564"/>
<reference evidence="2 3" key="1">
    <citation type="submission" date="2022-05" db="EMBL/GenBank/DDBJ databases">
        <title>A multi-omics perspective on studying reproductive biology in Daphnia sinensis.</title>
        <authorList>
            <person name="Jia J."/>
        </authorList>
    </citation>
    <scope>NUCLEOTIDE SEQUENCE [LARGE SCALE GENOMIC DNA]</scope>
    <source>
        <strain evidence="2 3">WSL</strain>
    </source>
</reference>
<feature type="domain" description="HAT C-terminal dimerisation" evidence="1">
    <location>
        <begin position="167"/>
        <end position="219"/>
    </location>
</feature>
<dbReference type="InterPro" id="IPR012337">
    <property type="entry name" value="RNaseH-like_sf"/>
</dbReference>
<comment type="caution">
    <text evidence="2">The sequence shown here is derived from an EMBL/GenBank/DDBJ whole genome shotgun (WGS) entry which is preliminary data.</text>
</comment>
<dbReference type="InterPro" id="IPR008906">
    <property type="entry name" value="HATC_C_dom"/>
</dbReference>
<gene>
    <name evidence="2" type="ORF">GHT06_008954</name>
</gene>
<organism evidence="2 3">
    <name type="scientific">Daphnia sinensis</name>
    <dbReference type="NCBI Taxonomy" id="1820382"/>
    <lineage>
        <taxon>Eukaryota</taxon>
        <taxon>Metazoa</taxon>
        <taxon>Ecdysozoa</taxon>
        <taxon>Arthropoda</taxon>
        <taxon>Crustacea</taxon>
        <taxon>Branchiopoda</taxon>
        <taxon>Diplostraca</taxon>
        <taxon>Cladocera</taxon>
        <taxon>Anomopoda</taxon>
        <taxon>Daphniidae</taxon>
        <taxon>Daphnia</taxon>
        <taxon>Daphnia similis group</taxon>
    </lineage>
</organism>
<dbReference type="GO" id="GO:0046983">
    <property type="term" value="F:protein dimerization activity"/>
    <property type="evidence" value="ECO:0007669"/>
    <property type="project" value="InterPro"/>
</dbReference>
<protein>
    <recommendedName>
        <fullName evidence="1">HAT C-terminal dimerisation domain-containing protein</fullName>
    </recommendedName>
</protein>
<name>A0AAD5L564_9CRUS</name>
<dbReference type="Pfam" id="PF05699">
    <property type="entry name" value="Dimer_Tnp_hAT"/>
    <property type="match status" value="1"/>
</dbReference>
<dbReference type="EMBL" id="WJBH02000001">
    <property type="protein sequence ID" value="KAI9565177.1"/>
    <property type="molecule type" value="Genomic_DNA"/>
</dbReference>
<accession>A0AAD5L564</accession>
<dbReference type="Proteomes" id="UP000820818">
    <property type="component" value="Linkage Group LG1"/>
</dbReference>
<dbReference type="SUPFAM" id="SSF53098">
    <property type="entry name" value="Ribonuclease H-like"/>
    <property type="match status" value="1"/>
</dbReference>